<dbReference type="GO" id="GO:0052651">
    <property type="term" value="P:monoacylglycerol catabolic process"/>
    <property type="evidence" value="ECO:0007669"/>
    <property type="project" value="TreeGrafter"/>
</dbReference>
<dbReference type="GO" id="GO:0004622">
    <property type="term" value="F:phosphatidylcholine lysophospholipase activity"/>
    <property type="evidence" value="ECO:0007669"/>
    <property type="project" value="TreeGrafter"/>
</dbReference>
<evidence type="ECO:0000259" key="2">
    <source>
        <dbReference type="Pfam" id="PF12697"/>
    </source>
</evidence>
<keyword evidence="1" id="KW-1133">Transmembrane helix</keyword>
<evidence type="ECO:0000256" key="1">
    <source>
        <dbReference type="SAM" id="Phobius"/>
    </source>
</evidence>
<dbReference type="Gene3D" id="3.40.50.1820">
    <property type="entry name" value="alpha/beta hydrolase"/>
    <property type="match status" value="1"/>
</dbReference>
<dbReference type="GO" id="GO:0006660">
    <property type="term" value="P:phosphatidylserine catabolic process"/>
    <property type="evidence" value="ECO:0007669"/>
    <property type="project" value="TreeGrafter"/>
</dbReference>
<dbReference type="GO" id="GO:0047372">
    <property type="term" value="F:monoacylglycerol lipase activity"/>
    <property type="evidence" value="ECO:0007669"/>
    <property type="project" value="TreeGrafter"/>
</dbReference>
<dbReference type="EMBL" id="JARKIE010000037">
    <property type="protein sequence ID" value="KAJ7695720.1"/>
    <property type="molecule type" value="Genomic_DNA"/>
</dbReference>
<proteinExistence type="predicted"/>
<protein>
    <submittedName>
        <fullName evidence="3">Alpha/Beta hydrolase protein</fullName>
    </submittedName>
</protein>
<comment type="caution">
    <text evidence="3">The sequence shown here is derived from an EMBL/GenBank/DDBJ whole genome shotgun (WGS) entry which is preliminary data.</text>
</comment>
<keyword evidence="1" id="KW-0812">Transmembrane</keyword>
<reference evidence="3" key="1">
    <citation type="submission" date="2023-03" db="EMBL/GenBank/DDBJ databases">
        <title>Massive genome expansion in bonnet fungi (Mycena s.s.) driven by repeated elements and novel gene families across ecological guilds.</title>
        <authorList>
            <consortium name="Lawrence Berkeley National Laboratory"/>
            <person name="Harder C.B."/>
            <person name="Miyauchi S."/>
            <person name="Viragh M."/>
            <person name="Kuo A."/>
            <person name="Thoen E."/>
            <person name="Andreopoulos B."/>
            <person name="Lu D."/>
            <person name="Skrede I."/>
            <person name="Drula E."/>
            <person name="Henrissat B."/>
            <person name="Morin E."/>
            <person name="Kohler A."/>
            <person name="Barry K."/>
            <person name="LaButti K."/>
            <person name="Morin E."/>
            <person name="Salamov A."/>
            <person name="Lipzen A."/>
            <person name="Mereny Z."/>
            <person name="Hegedus B."/>
            <person name="Baldrian P."/>
            <person name="Stursova M."/>
            <person name="Weitz H."/>
            <person name="Taylor A."/>
            <person name="Grigoriev I.V."/>
            <person name="Nagy L.G."/>
            <person name="Martin F."/>
            <person name="Kauserud H."/>
        </authorList>
    </citation>
    <scope>NUCLEOTIDE SEQUENCE</scope>
    <source>
        <strain evidence="3">CBHHK067</strain>
    </source>
</reference>
<gene>
    <name evidence="3" type="ORF">B0H17DRAFT_1198495</name>
</gene>
<evidence type="ECO:0000313" key="3">
    <source>
        <dbReference type="EMBL" id="KAJ7695720.1"/>
    </source>
</evidence>
<dbReference type="PANTHER" id="PTHR12277:SF194">
    <property type="entry name" value="FI04476P"/>
    <property type="match status" value="1"/>
</dbReference>
<sequence>MSQGFFPIARKVFAGLGVLYGAAIVLLTIPYIQTHVLFLHAVKIPWFSNYDMPERYGLAPNKTVNLKINTADNESLGAWFVLSDPFYHSLHAIPSQPADHIPTALKSHPTILFFHGNAATRAFSARIQQYTAYSSRLSVNVLAIDYRGFGDSTGTPTEAGLAHDARAAWNWLIANGATADQILIVGHSLGTGVSALLSAELSDEGISPRGVVFLSPFSSISKVLDTYSLLRVFPLMKPLAMIPWIANLVKRAIIHRFETDTLVPRIKGPVLIAHAENDWEIPYSHSEALFNAFLDPLLPAVPSLPPNAVSLTEDEWSAFRIQLATRRELRAEIVSSVELCNFGTVHELTEAGRKVIFVQTLVGGHDYLGVQEGVQDVIGRTFGLFGR</sequence>
<dbReference type="InterPro" id="IPR000073">
    <property type="entry name" value="AB_hydrolase_1"/>
</dbReference>
<dbReference type="PANTHER" id="PTHR12277">
    <property type="entry name" value="ALPHA/BETA HYDROLASE DOMAIN-CONTAINING PROTEIN"/>
    <property type="match status" value="1"/>
</dbReference>
<feature type="domain" description="AB hydrolase-1" evidence="2">
    <location>
        <begin position="111"/>
        <end position="329"/>
    </location>
</feature>
<dbReference type="SUPFAM" id="SSF53474">
    <property type="entry name" value="alpha/beta-Hydrolases"/>
    <property type="match status" value="1"/>
</dbReference>
<accession>A0AAD7DR39</accession>
<evidence type="ECO:0000313" key="4">
    <source>
        <dbReference type="Proteomes" id="UP001221757"/>
    </source>
</evidence>
<dbReference type="AlphaFoldDB" id="A0AAD7DR39"/>
<organism evidence="3 4">
    <name type="scientific">Mycena rosella</name>
    <name type="common">Pink bonnet</name>
    <name type="synonym">Agaricus rosellus</name>
    <dbReference type="NCBI Taxonomy" id="1033263"/>
    <lineage>
        <taxon>Eukaryota</taxon>
        <taxon>Fungi</taxon>
        <taxon>Dikarya</taxon>
        <taxon>Basidiomycota</taxon>
        <taxon>Agaricomycotina</taxon>
        <taxon>Agaricomycetes</taxon>
        <taxon>Agaricomycetidae</taxon>
        <taxon>Agaricales</taxon>
        <taxon>Marasmiineae</taxon>
        <taxon>Mycenaceae</taxon>
        <taxon>Mycena</taxon>
    </lineage>
</organism>
<feature type="transmembrane region" description="Helical" evidence="1">
    <location>
        <begin position="12"/>
        <end position="32"/>
    </location>
</feature>
<keyword evidence="4" id="KW-1185">Reference proteome</keyword>
<dbReference type="InterPro" id="IPR029058">
    <property type="entry name" value="AB_hydrolase_fold"/>
</dbReference>
<dbReference type="Pfam" id="PF12697">
    <property type="entry name" value="Abhydrolase_6"/>
    <property type="match status" value="1"/>
</dbReference>
<name>A0AAD7DR39_MYCRO</name>
<dbReference type="GO" id="GO:0005789">
    <property type="term" value="C:endoplasmic reticulum membrane"/>
    <property type="evidence" value="ECO:0007669"/>
    <property type="project" value="TreeGrafter"/>
</dbReference>
<keyword evidence="1" id="KW-0472">Membrane</keyword>
<keyword evidence="3" id="KW-0378">Hydrolase</keyword>
<dbReference type="Proteomes" id="UP001221757">
    <property type="component" value="Unassembled WGS sequence"/>
</dbReference>